<name>A0A327RHB3_9FLAO</name>
<feature type="binding site" evidence="5">
    <location>
        <position position="232"/>
    </location>
    <ligand>
        <name>Mg(2+)</name>
        <dbReference type="ChEBI" id="CHEBI:18420"/>
        <label>1</label>
        <note>catalytic</note>
    </ligand>
</feature>
<feature type="binding site" evidence="4">
    <location>
        <position position="91"/>
    </location>
    <ligand>
        <name>Mg(2+)</name>
        <dbReference type="ChEBI" id="CHEBI:18420"/>
        <label>1</label>
    </ligand>
</feature>
<evidence type="ECO:0000256" key="1">
    <source>
        <dbReference type="ARBA" id="ARBA00001625"/>
    </source>
</evidence>
<comment type="caution">
    <text evidence="6">The sequence shown here is derived from an EMBL/GenBank/DDBJ whole genome shotgun (WGS) entry which is preliminary data.</text>
</comment>
<dbReference type="GO" id="GO:0000103">
    <property type="term" value="P:sulfate assimilation"/>
    <property type="evidence" value="ECO:0007669"/>
    <property type="project" value="TreeGrafter"/>
</dbReference>
<feature type="binding site" evidence="4">
    <location>
        <position position="94"/>
    </location>
    <ligand>
        <name>Mg(2+)</name>
        <dbReference type="ChEBI" id="CHEBI:18420"/>
        <label>2</label>
    </ligand>
</feature>
<feature type="binding site" evidence="4">
    <location>
        <position position="93"/>
    </location>
    <ligand>
        <name>Mg(2+)</name>
        <dbReference type="ChEBI" id="CHEBI:18420"/>
        <label>1</label>
    </ligand>
</feature>
<dbReference type="InterPro" id="IPR000760">
    <property type="entry name" value="Inositol_monophosphatase-like"/>
</dbReference>
<dbReference type="PRINTS" id="PR00377">
    <property type="entry name" value="IMPHPHTASES"/>
</dbReference>
<keyword evidence="4" id="KW-1003">Cell membrane</keyword>
<dbReference type="Gene3D" id="3.40.190.80">
    <property type="match status" value="1"/>
</dbReference>
<comment type="cofactor">
    <cofactor evidence="4 5">
        <name>Mg(2+)</name>
        <dbReference type="ChEBI" id="CHEBI:18420"/>
    </cofactor>
</comment>
<comment type="function">
    <text evidence="4">Converts adenosine-3',5'-bisphosphate (PAP) to AMP.</text>
</comment>
<dbReference type="EC" id="3.1.3.7" evidence="4"/>
<feature type="binding site" evidence="4">
    <location>
        <begin position="93"/>
        <end position="96"/>
    </location>
    <ligand>
        <name>substrate</name>
    </ligand>
</feature>
<dbReference type="HAMAP" id="MF_02095">
    <property type="entry name" value="CysQ"/>
    <property type="match status" value="1"/>
</dbReference>
<evidence type="ECO:0000256" key="2">
    <source>
        <dbReference type="ARBA" id="ARBA00022723"/>
    </source>
</evidence>
<reference evidence="6 7" key="1">
    <citation type="submission" date="2018-06" db="EMBL/GenBank/DDBJ databases">
        <title>Genomic Encyclopedia of Archaeal and Bacterial Type Strains, Phase II (KMG-II): from individual species to whole genera.</title>
        <authorList>
            <person name="Goeker M."/>
        </authorList>
    </citation>
    <scope>NUCLEOTIDE SEQUENCE [LARGE SCALE GENOMIC DNA]</scope>
    <source>
        <strain evidence="6 7">DSM 23522</strain>
    </source>
</reference>
<dbReference type="InterPro" id="IPR050725">
    <property type="entry name" value="CysQ/Inositol_MonoPase"/>
</dbReference>
<dbReference type="CDD" id="cd01638">
    <property type="entry name" value="CysQ"/>
    <property type="match status" value="1"/>
</dbReference>
<dbReference type="SUPFAM" id="SSF56655">
    <property type="entry name" value="Carbohydrate phosphatase"/>
    <property type="match status" value="1"/>
</dbReference>
<dbReference type="Pfam" id="PF00459">
    <property type="entry name" value="Inositol_P"/>
    <property type="match status" value="1"/>
</dbReference>
<dbReference type="PANTHER" id="PTHR43028:SF5">
    <property type="entry name" value="3'(2'),5'-BISPHOSPHATE NUCLEOTIDASE 1"/>
    <property type="match status" value="1"/>
</dbReference>
<sequence length="273" mass="30814">MPDKKSALKNYLELAIEAAIMAGIAIMKVYNKPIFNQKLKVDNSPLTEADTAANIIINKFLKTSNIPIISEENKNSDYDIRKNWKKCWLVDPLDGTKEFVNKNGEFTVNIALCENGIPILGVIYAPNSKELFYADVKSRNAFKRQLKEEYMIKGELYDVQNKISPNPAPINTIRVVGSRSHMNSETLDFIKDLKQKYDLVEIVSMGSSLKLCMIAEGKADVYPRFAPTMEWDTAAGHAICKAVGLKVLSKNSQDELMYNKENLLNNHFILQNS</sequence>
<keyword evidence="4" id="KW-0378">Hydrolase</keyword>
<feature type="binding site" evidence="5">
    <location>
        <position position="94"/>
    </location>
    <ligand>
        <name>Mg(2+)</name>
        <dbReference type="ChEBI" id="CHEBI:18420"/>
        <label>1</label>
        <note>catalytic</note>
    </ligand>
</feature>
<keyword evidence="3 4" id="KW-0460">Magnesium</keyword>
<dbReference type="GO" id="GO:0000287">
    <property type="term" value="F:magnesium ion binding"/>
    <property type="evidence" value="ECO:0007669"/>
    <property type="project" value="UniProtKB-UniRule"/>
</dbReference>
<evidence type="ECO:0000313" key="7">
    <source>
        <dbReference type="Proteomes" id="UP000249696"/>
    </source>
</evidence>
<dbReference type="RefSeq" id="WP_111622292.1">
    <property type="nucleotide sequence ID" value="NZ_QLLN01000001.1"/>
</dbReference>
<feature type="binding site" evidence="4">
    <location>
        <position position="71"/>
    </location>
    <ligand>
        <name>substrate</name>
    </ligand>
</feature>
<gene>
    <name evidence="4" type="primary">cysQ</name>
    <name evidence="6" type="ORF">LV92_00775</name>
</gene>
<feature type="binding site" evidence="5">
    <location>
        <position position="91"/>
    </location>
    <ligand>
        <name>Mg(2+)</name>
        <dbReference type="ChEBI" id="CHEBI:18420"/>
        <label>1</label>
        <note>catalytic</note>
    </ligand>
</feature>
<dbReference type="GO" id="GO:0005886">
    <property type="term" value="C:plasma membrane"/>
    <property type="evidence" value="ECO:0007669"/>
    <property type="project" value="UniProtKB-SubCell"/>
</dbReference>
<dbReference type="Proteomes" id="UP000249696">
    <property type="component" value="Unassembled WGS sequence"/>
</dbReference>
<dbReference type="GO" id="GO:0008441">
    <property type="term" value="F:3'(2'),5'-bisphosphate nucleotidase activity"/>
    <property type="evidence" value="ECO:0007669"/>
    <property type="project" value="UniProtKB-UniRule"/>
</dbReference>
<comment type="catalytic activity">
    <reaction evidence="1 4">
        <text>adenosine 3',5'-bisphosphate + H2O = AMP + phosphate</text>
        <dbReference type="Rhea" id="RHEA:10040"/>
        <dbReference type="ChEBI" id="CHEBI:15377"/>
        <dbReference type="ChEBI" id="CHEBI:43474"/>
        <dbReference type="ChEBI" id="CHEBI:58343"/>
        <dbReference type="ChEBI" id="CHEBI:456215"/>
        <dbReference type="EC" id="3.1.3.7"/>
    </reaction>
</comment>
<feature type="binding site" evidence="4">
    <location>
        <position position="232"/>
    </location>
    <ligand>
        <name>substrate</name>
    </ligand>
</feature>
<dbReference type="InterPro" id="IPR020583">
    <property type="entry name" value="Inositol_monoP_metal-BS"/>
</dbReference>
<keyword evidence="2 4" id="KW-0479">Metal-binding</keyword>
<dbReference type="PANTHER" id="PTHR43028">
    <property type="entry name" value="3'(2'),5'-BISPHOSPHATE NUCLEOTIDASE 1"/>
    <property type="match status" value="1"/>
</dbReference>
<dbReference type="Gene3D" id="3.30.540.10">
    <property type="entry name" value="Fructose-1,6-Bisphosphatase, subunit A, domain 1"/>
    <property type="match status" value="1"/>
</dbReference>
<evidence type="ECO:0000256" key="4">
    <source>
        <dbReference type="HAMAP-Rule" id="MF_02095"/>
    </source>
</evidence>
<feature type="binding site" evidence="4">
    <location>
        <position position="71"/>
    </location>
    <ligand>
        <name>Mg(2+)</name>
        <dbReference type="ChEBI" id="CHEBI:18420"/>
        <label>1</label>
    </ligand>
</feature>
<feature type="binding site" evidence="4">
    <location>
        <position position="232"/>
    </location>
    <ligand>
        <name>Mg(2+)</name>
        <dbReference type="ChEBI" id="CHEBI:18420"/>
        <label>2</label>
    </ligand>
</feature>
<evidence type="ECO:0000256" key="3">
    <source>
        <dbReference type="ARBA" id="ARBA00022842"/>
    </source>
</evidence>
<evidence type="ECO:0000256" key="5">
    <source>
        <dbReference type="PIRSR" id="PIRSR600760-2"/>
    </source>
</evidence>
<evidence type="ECO:0000313" key="6">
    <source>
        <dbReference type="EMBL" id="RAJ16071.1"/>
    </source>
</evidence>
<feature type="binding site" evidence="5">
    <location>
        <position position="93"/>
    </location>
    <ligand>
        <name>Mg(2+)</name>
        <dbReference type="ChEBI" id="CHEBI:18420"/>
        <label>2</label>
    </ligand>
</feature>
<protein>
    <recommendedName>
        <fullName evidence="4">3'(2'),5'-bisphosphate nucleotidase CysQ</fullName>
        <ecNumber evidence="4">3.1.3.7</ecNumber>
    </recommendedName>
    <alternativeName>
        <fullName evidence="4">3'(2'),5-bisphosphonucleoside 3'(2')-phosphohydrolase</fullName>
    </alternativeName>
    <alternativeName>
        <fullName evidence="4">3'-phosphoadenosine 5'-phosphate phosphatase</fullName>
        <shortName evidence="4">PAP phosphatase</shortName>
    </alternativeName>
</protein>
<feature type="binding site" evidence="5">
    <location>
        <position position="71"/>
    </location>
    <ligand>
        <name>Mg(2+)</name>
        <dbReference type="ChEBI" id="CHEBI:18420"/>
        <label>1</label>
        <note>catalytic</note>
    </ligand>
</feature>
<dbReference type="NCBIfam" id="TIGR01331">
    <property type="entry name" value="bisphos_cysQ"/>
    <property type="match status" value="1"/>
</dbReference>
<organism evidence="6 7">
    <name type="scientific">Arenibacter echinorum</name>
    <dbReference type="NCBI Taxonomy" id="440515"/>
    <lineage>
        <taxon>Bacteria</taxon>
        <taxon>Pseudomonadati</taxon>
        <taxon>Bacteroidota</taxon>
        <taxon>Flavobacteriia</taxon>
        <taxon>Flavobacteriales</taxon>
        <taxon>Flavobacteriaceae</taxon>
        <taxon>Arenibacter</taxon>
    </lineage>
</organism>
<accession>A0A327RHB3</accession>
<dbReference type="GO" id="GO:0050427">
    <property type="term" value="P:3'-phosphoadenosine 5'-phosphosulfate metabolic process"/>
    <property type="evidence" value="ECO:0007669"/>
    <property type="project" value="TreeGrafter"/>
</dbReference>
<dbReference type="OrthoDB" id="9772456at2"/>
<dbReference type="AlphaFoldDB" id="A0A327RHB3"/>
<keyword evidence="4" id="KW-0472">Membrane</keyword>
<dbReference type="InterPro" id="IPR006240">
    <property type="entry name" value="CysQ"/>
</dbReference>
<keyword evidence="7" id="KW-1185">Reference proteome</keyword>
<comment type="similarity">
    <text evidence="4">Belongs to the inositol monophosphatase superfamily. CysQ family.</text>
</comment>
<dbReference type="EMBL" id="QLLN01000001">
    <property type="protein sequence ID" value="RAJ16071.1"/>
    <property type="molecule type" value="Genomic_DNA"/>
</dbReference>
<proteinExistence type="inferred from homology"/>
<comment type="subcellular location">
    <subcellularLocation>
        <location evidence="4">Cell membrane</location>
        <topology evidence="4">Peripheral membrane protein</topology>
        <orientation evidence="4">Cytoplasmic side</orientation>
    </subcellularLocation>
</comment>
<feature type="binding site" evidence="4">
    <location>
        <position position="91"/>
    </location>
    <ligand>
        <name>Mg(2+)</name>
        <dbReference type="ChEBI" id="CHEBI:18420"/>
        <label>2</label>
    </ligand>
</feature>
<dbReference type="PROSITE" id="PS00629">
    <property type="entry name" value="IMP_1"/>
    <property type="match status" value="1"/>
</dbReference>